<proteinExistence type="predicted"/>
<feature type="transmembrane region" description="Helical" evidence="1">
    <location>
        <begin position="48"/>
        <end position="67"/>
    </location>
</feature>
<keyword evidence="3" id="KW-1185">Reference proteome</keyword>
<keyword evidence="1" id="KW-0812">Transmembrane</keyword>
<protein>
    <submittedName>
        <fullName evidence="2">Uncharacterized protein</fullName>
    </submittedName>
</protein>
<feature type="transmembrane region" description="Helical" evidence="1">
    <location>
        <begin position="73"/>
        <end position="93"/>
    </location>
</feature>
<name>A0A1M6F6N2_9FIRM</name>
<gene>
    <name evidence="2" type="ORF">SAMN02745170_01385</name>
</gene>
<organism evidence="2 3">
    <name type="scientific">Propionispora hippei DSM 15287</name>
    <dbReference type="NCBI Taxonomy" id="1123003"/>
    <lineage>
        <taxon>Bacteria</taxon>
        <taxon>Bacillati</taxon>
        <taxon>Bacillota</taxon>
        <taxon>Negativicutes</taxon>
        <taxon>Selenomonadales</taxon>
        <taxon>Sporomusaceae</taxon>
        <taxon>Propionispora</taxon>
    </lineage>
</organism>
<evidence type="ECO:0000313" key="3">
    <source>
        <dbReference type="Proteomes" id="UP000322917"/>
    </source>
</evidence>
<reference evidence="2 3" key="1">
    <citation type="submission" date="2016-11" db="EMBL/GenBank/DDBJ databases">
        <authorList>
            <person name="Varghese N."/>
            <person name="Submissions S."/>
        </authorList>
    </citation>
    <scope>NUCLEOTIDE SEQUENCE [LARGE SCALE GENOMIC DNA]</scope>
    <source>
        <strain evidence="2 3">DSM 15287</strain>
    </source>
</reference>
<feature type="transmembrane region" description="Helical" evidence="1">
    <location>
        <begin position="105"/>
        <end position="125"/>
    </location>
</feature>
<feature type="transmembrane region" description="Helical" evidence="1">
    <location>
        <begin position="6"/>
        <end position="27"/>
    </location>
</feature>
<evidence type="ECO:0000256" key="1">
    <source>
        <dbReference type="SAM" id="Phobius"/>
    </source>
</evidence>
<dbReference type="RefSeq" id="WP_149734198.1">
    <property type="nucleotide sequence ID" value="NZ_FQZD01000009.1"/>
</dbReference>
<keyword evidence="1" id="KW-1133">Transmembrane helix</keyword>
<dbReference type="OrthoDB" id="9841276at2"/>
<dbReference type="Proteomes" id="UP000322917">
    <property type="component" value="Unassembled WGS sequence"/>
</dbReference>
<keyword evidence="1" id="KW-0472">Membrane</keyword>
<dbReference type="AlphaFoldDB" id="A0A1M6F6N2"/>
<accession>A0A1M6F6N2</accession>
<sequence>MGLLSIFSFAFSFFILWNTVIDIFLPASAGEVFAEEEDAEFATSESELLSLLLSAVMNLGWMGYVYYTVHTPLSGLLYSIAPLFFIAEMFLLIKASDQVLEQSGDFIAAGMFFLQVYFSLLYLAYCLDMLGSFFYGAAHSWLQ</sequence>
<evidence type="ECO:0000313" key="2">
    <source>
        <dbReference type="EMBL" id="SHI93384.1"/>
    </source>
</evidence>
<dbReference type="EMBL" id="FQZD01000009">
    <property type="protein sequence ID" value="SHI93384.1"/>
    <property type="molecule type" value="Genomic_DNA"/>
</dbReference>